<protein>
    <submittedName>
        <fullName evidence="1">Uncharacterized protein</fullName>
    </submittedName>
</protein>
<dbReference type="HOGENOM" id="CLU_196205_0_0_1"/>
<name>M2R5J4_CERS8</name>
<reference evidence="1 2" key="1">
    <citation type="journal article" date="2012" name="Proc. Natl. Acad. Sci. U.S.A.">
        <title>Comparative genomics of Ceriporiopsis subvermispora and Phanerochaete chrysosporium provide insight into selective ligninolysis.</title>
        <authorList>
            <person name="Fernandez-Fueyo E."/>
            <person name="Ruiz-Duenas F.J."/>
            <person name="Ferreira P."/>
            <person name="Floudas D."/>
            <person name="Hibbett D.S."/>
            <person name="Canessa P."/>
            <person name="Larrondo L.F."/>
            <person name="James T.Y."/>
            <person name="Seelenfreund D."/>
            <person name="Lobos S."/>
            <person name="Polanco R."/>
            <person name="Tello M."/>
            <person name="Honda Y."/>
            <person name="Watanabe T."/>
            <person name="Watanabe T."/>
            <person name="Ryu J.S."/>
            <person name="Kubicek C.P."/>
            <person name="Schmoll M."/>
            <person name="Gaskell J."/>
            <person name="Hammel K.E."/>
            <person name="St John F.J."/>
            <person name="Vanden Wymelenberg A."/>
            <person name="Sabat G."/>
            <person name="Splinter BonDurant S."/>
            <person name="Syed K."/>
            <person name="Yadav J.S."/>
            <person name="Doddapaneni H."/>
            <person name="Subramanian V."/>
            <person name="Lavin J.L."/>
            <person name="Oguiza J.A."/>
            <person name="Perez G."/>
            <person name="Pisabarro A.G."/>
            <person name="Ramirez L."/>
            <person name="Santoyo F."/>
            <person name="Master E."/>
            <person name="Coutinho P.M."/>
            <person name="Henrissat B."/>
            <person name="Lombard V."/>
            <person name="Magnuson J.K."/>
            <person name="Kuees U."/>
            <person name="Hori C."/>
            <person name="Igarashi K."/>
            <person name="Samejima M."/>
            <person name="Held B.W."/>
            <person name="Barry K.W."/>
            <person name="LaButti K.M."/>
            <person name="Lapidus A."/>
            <person name="Lindquist E.A."/>
            <person name="Lucas S.M."/>
            <person name="Riley R."/>
            <person name="Salamov A.A."/>
            <person name="Hoffmeister D."/>
            <person name="Schwenk D."/>
            <person name="Hadar Y."/>
            <person name="Yarden O."/>
            <person name="de Vries R.P."/>
            <person name="Wiebenga A."/>
            <person name="Stenlid J."/>
            <person name="Eastwood D."/>
            <person name="Grigoriev I.V."/>
            <person name="Berka R.M."/>
            <person name="Blanchette R.A."/>
            <person name="Kersten P."/>
            <person name="Martinez A.T."/>
            <person name="Vicuna R."/>
            <person name="Cullen D."/>
        </authorList>
    </citation>
    <scope>NUCLEOTIDE SEQUENCE [LARGE SCALE GENOMIC DNA]</scope>
    <source>
        <strain evidence="1 2">B</strain>
    </source>
</reference>
<organism evidence="1 2">
    <name type="scientific">Ceriporiopsis subvermispora (strain B)</name>
    <name type="common">White-rot fungus</name>
    <name type="synonym">Gelatoporia subvermispora</name>
    <dbReference type="NCBI Taxonomy" id="914234"/>
    <lineage>
        <taxon>Eukaryota</taxon>
        <taxon>Fungi</taxon>
        <taxon>Dikarya</taxon>
        <taxon>Basidiomycota</taxon>
        <taxon>Agaricomycotina</taxon>
        <taxon>Agaricomycetes</taxon>
        <taxon>Polyporales</taxon>
        <taxon>Gelatoporiaceae</taxon>
        <taxon>Gelatoporia</taxon>
    </lineage>
</organism>
<feature type="non-terminal residue" evidence="1">
    <location>
        <position position="61"/>
    </location>
</feature>
<sequence>MLQALRALLEFNFPGFKIVALDHGDPELKQSREACRAYALSKRGVSQDELQPHAKEGEETL</sequence>
<dbReference type="AlphaFoldDB" id="M2R5J4"/>
<evidence type="ECO:0000313" key="2">
    <source>
        <dbReference type="Proteomes" id="UP000016930"/>
    </source>
</evidence>
<dbReference type="OrthoDB" id="73919at2759"/>
<keyword evidence="2" id="KW-1185">Reference proteome</keyword>
<accession>M2R5J4</accession>
<proteinExistence type="predicted"/>
<dbReference type="EMBL" id="KB445803">
    <property type="protein sequence ID" value="EMD34186.1"/>
    <property type="molecule type" value="Genomic_DNA"/>
</dbReference>
<dbReference type="Proteomes" id="UP000016930">
    <property type="component" value="Unassembled WGS sequence"/>
</dbReference>
<dbReference type="STRING" id="914234.M2R5J4"/>
<evidence type="ECO:0000313" key="1">
    <source>
        <dbReference type="EMBL" id="EMD34186.1"/>
    </source>
</evidence>
<gene>
    <name evidence="1" type="ORF">CERSUDRAFT_38115</name>
</gene>